<sequence>MDDSTATGRTGAGTPTTGPARTTRAGRATALVGAALVLAGAAVALTAFPAGLTGPDAPAPPAVSSPDGRAPSVTPVTAEAEAALRRLKRAGLPVEGYRSLTRGSDPDRLLGRVDGYRSKLTFEDRRVNGGLVVDNDPGSVALGGVIEVFPDAASARARAEQLQRDALGIPPRAERGYLSGRVLLRLSPYLAEAQALEYRRALGAEPVPSASPPQDLRDA</sequence>
<reference evidence="3" key="1">
    <citation type="submission" date="2020-09" db="EMBL/GenBank/DDBJ databases">
        <title>Secondary metabolite and genome analysis of marine Streptomyces chumphonensis KK1-2T.</title>
        <authorList>
            <person name="Phongsopitanun W."/>
            <person name="Kanchanasin P."/>
            <person name="Pittayakhajonwut P."/>
            <person name="Suwanborirux K."/>
            <person name="Tanasupawat S."/>
        </authorList>
    </citation>
    <scope>NUCLEOTIDE SEQUENCE</scope>
    <source>
        <strain evidence="3">KK1-2</strain>
    </source>
</reference>
<keyword evidence="2" id="KW-0812">Transmembrane</keyword>
<dbReference type="EMBL" id="JACXYU010000008">
    <property type="protein sequence ID" value="MBD3933175.1"/>
    <property type="molecule type" value="Genomic_DNA"/>
</dbReference>
<keyword evidence="4" id="KW-1185">Reference proteome</keyword>
<comment type="caution">
    <text evidence="3">The sequence shown here is derived from an EMBL/GenBank/DDBJ whole genome shotgun (WGS) entry which is preliminary data.</text>
</comment>
<evidence type="ECO:0000256" key="1">
    <source>
        <dbReference type="SAM" id="MobiDB-lite"/>
    </source>
</evidence>
<dbReference type="Proteomes" id="UP000632289">
    <property type="component" value="Unassembled WGS sequence"/>
</dbReference>
<dbReference type="RefSeq" id="WP_191210465.1">
    <property type="nucleotide sequence ID" value="NZ_BAABKL010000003.1"/>
</dbReference>
<evidence type="ECO:0000313" key="4">
    <source>
        <dbReference type="Proteomes" id="UP000632289"/>
    </source>
</evidence>
<name>A0A927F043_9ACTN</name>
<dbReference type="AlphaFoldDB" id="A0A927F043"/>
<gene>
    <name evidence="3" type="ORF">IF129_16665</name>
</gene>
<feature type="region of interest" description="Disordered" evidence="1">
    <location>
        <begin position="1"/>
        <end position="25"/>
    </location>
</feature>
<feature type="transmembrane region" description="Helical" evidence="2">
    <location>
        <begin position="30"/>
        <end position="52"/>
    </location>
</feature>
<proteinExistence type="predicted"/>
<keyword evidence="2" id="KW-1133">Transmembrane helix</keyword>
<keyword evidence="2" id="KW-0472">Membrane</keyword>
<accession>A0A927F043</accession>
<organism evidence="3 4">
    <name type="scientific">Streptomyces chumphonensis</name>
    <dbReference type="NCBI Taxonomy" id="1214925"/>
    <lineage>
        <taxon>Bacteria</taxon>
        <taxon>Bacillati</taxon>
        <taxon>Actinomycetota</taxon>
        <taxon>Actinomycetes</taxon>
        <taxon>Kitasatosporales</taxon>
        <taxon>Streptomycetaceae</taxon>
        <taxon>Streptomyces</taxon>
    </lineage>
</organism>
<evidence type="ECO:0000256" key="2">
    <source>
        <dbReference type="SAM" id="Phobius"/>
    </source>
</evidence>
<protein>
    <submittedName>
        <fullName evidence="3">PGRS family protein</fullName>
    </submittedName>
</protein>
<evidence type="ECO:0000313" key="3">
    <source>
        <dbReference type="EMBL" id="MBD3933175.1"/>
    </source>
</evidence>